<dbReference type="Proteomes" id="UP000241167">
    <property type="component" value="Unassembled WGS sequence"/>
</dbReference>
<evidence type="ECO:0000313" key="4">
    <source>
        <dbReference type="EMBL" id="PSJ36924.1"/>
    </source>
</evidence>
<organism evidence="4 5">
    <name type="scientific">Allosphingosinicella deserti</name>
    <dbReference type="NCBI Taxonomy" id="2116704"/>
    <lineage>
        <taxon>Bacteria</taxon>
        <taxon>Pseudomonadati</taxon>
        <taxon>Pseudomonadota</taxon>
        <taxon>Alphaproteobacteria</taxon>
        <taxon>Sphingomonadales</taxon>
        <taxon>Sphingomonadaceae</taxon>
        <taxon>Allosphingosinicella</taxon>
    </lineage>
</organism>
<protein>
    <recommendedName>
        <fullName evidence="6">Type VI secretion protein</fullName>
    </recommendedName>
</protein>
<evidence type="ECO:0000256" key="2">
    <source>
        <dbReference type="ARBA" id="ARBA00022729"/>
    </source>
</evidence>
<sequence>MATKCGPRCAAPPRPWPISGQSAGGVVSRSFAGAGSACPASRATPRSWSSSPGGVEPEARHKTGAGRLGKPSGRVHTPKRSAAIRAWGIVGVIVRKSRRRTAIVAGGAMVPSWVRGCAVLKALFCLVAAALAASPLAAQVRPVPGPGDPHIQFIDYAAEQVILLEAAPGYQMMIELSPDERAENVAVGDSAAWQISTNRSGNALFVKALTGGVSTNMTAITNVRVYSFELSPVTTSGNLAYTIRFRYPQAPSASASGDEARNAPGEGRYRLGGDKALRPSEMSDDGILTYIRWPRDRSLPAVYAVSDTGREMLVNGMMREDDVFVIDGVARKLVFRIDKHSATATRRQTGK</sequence>
<dbReference type="Gene3D" id="2.60.40.2500">
    <property type="match status" value="1"/>
</dbReference>
<gene>
    <name evidence="4" type="ORF">C7I55_24780</name>
</gene>
<accession>A0A2P7QG49</accession>
<name>A0A2P7QG49_9SPHN</name>
<evidence type="ECO:0000256" key="3">
    <source>
        <dbReference type="SAM" id="MobiDB-lite"/>
    </source>
</evidence>
<dbReference type="Pfam" id="PF03524">
    <property type="entry name" value="CagX"/>
    <property type="match status" value="1"/>
</dbReference>
<comment type="caution">
    <text evidence="4">The sequence shown here is derived from an EMBL/GenBank/DDBJ whole genome shotgun (WGS) entry which is preliminary data.</text>
</comment>
<dbReference type="EMBL" id="PXYI01000011">
    <property type="protein sequence ID" value="PSJ36924.1"/>
    <property type="molecule type" value="Genomic_DNA"/>
</dbReference>
<dbReference type="AlphaFoldDB" id="A0A2P7QG49"/>
<proteinExistence type="inferred from homology"/>
<dbReference type="InterPro" id="IPR033645">
    <property type="entry name" value="VirB9/CagX/TrbG_C"/>
</dbReference>
<dbReference type="InterPro" id="IPR010258">
    <property type="entry name" value="Conjugal_tfr_TrbG/VirB9/CagX"/>
</dbReference>
<dbReference type="CDD" id="cd06911">
    <property type="entry name" value="VirB9_CagX_TrbG"/>
    <property type="match status" value="1"/>
</dbReference>
<keyword evidence="2" id="KW-0732">Signal</keyword>
<dbReference type="InterPro" id="IPR038161">
    <property type="entry name" value="VirB9/CagX/TrbG_C_sf"/>
</dbReference>
<reference evidence="4 5" key="1">
    <citation type="submission" date="2018-03" db="EMBL/GenBank/DDBJ databases">
        <title>The draft genome of Sphingosinicella sp. GL-C-18.</title>
        <authorList>
            <person name="Liu L."/>
            <person name="Li L."/>
            <person name="Liang L."/>
            <person name="Zhang X."/>
            <person name="Wang T."/>
        </authorList>
    </citation>
    <scope>NUCLEOTIDE SEQUENCE [LARGE SCALE GENOMIC DNA]</scope>
    <source>
        <strain evidence="4 5">GL-C-18</strain>
    </source>
</reference>
<feature type="region of interest" description="Disordered" evidence="3">
    <location>
        <begin position="1"/>
        <end position="78"/>
    </location>
</feature>
<keyword evidence="5" id="KW-1185">Reference proteome</keyword>
<feature type="region of interest" description="Disordered" evidence="3">
    <location>
        <begin position="251"/>
        <end position="276"/>
    </location>
</feature>
<feature type="compositionally biased region" description="Basic and acidic residues" evidence="3">
    <location>
        <begin position="267"/>
        <end position="276"/>
    </location>
</feature>
<comment type="similarity">
    <text evidence="1">Belongs to the TrbG/VirB9 family.</text>
</comment>
<evidence type="ECO:0008006" key="6">
    <source>
        <dbReference type="Google" id="ProtNLM"/>
    </source>
</evidence>
<evidence type="ECO:0000256" key="1">
    <source>
        <dbReference type="ARBA" id="ARBA00006135"/>
    </source>
</evidence>
<evidence type="ECO:0000313" key="5">
    <source>
        <dbReference type="Proteomes" id="UP000241167"/>
    </source>
</evidence>